<keyword evidence="3" id="KW-1185">Reference proteome</keyword>
<dbReference type="EMBL" id="RHLK01000002">
    <property type="protein sequence ID" value="MVO99033.1"/>
    <property type="molecule type" value="Genomic_DNA"/>
</dbReference>
<comment type="caution">
    <text evidence="2">The sequence shown here is derived from an EMBL/GenBank/DDBJ whole genome shotgun (WGS) entry which is preliminary data.</text>
</comment>
<evidence type="ECO:0000313" key="3">
    <source>
        <dbReference type="Proteomes" id="UP000490800"/>
    </source>
</evidence>
<dbReference type="RefSeq" id="WP_157333672.1">
    <property type="nucleotide sequence ID" value="NZ_RHLK01000002.1"/>
</dbReference>
<evidence type="ECO:0000256" key="1">
    <source>
        <dbReference type="SAM" id="Phobius"/>
    </source>
</evidence>
<protein>
    <submittedName>
        <fullName evidence="2">Uncharacterized protein</fullName>
    </submittedName>
</protein>
<gene>
    <name evidence="2" type="ORF">EDM21_05770</name>
</gene>
<accession>A0A7X3JYE3</accession>
<dbReference type="Proteomes" id="UP000490800">
    <property type="component" value="Unassembled WGS sequence"/>
</dbReference>
<name>A0A7X3JYE3_9BACL</name>
<evidence type="ECO:0000313" key="2">
    <source>
        <dbReference type="EMBL" id="MVO99033.1"/>
    </source>
</evidence>
<reference evidence="2 3" key="1">
    <citation type="journal article" date="2019" name="Microorganisms">
        <title>Paenibacillus lutrae sp. nov., A Chitinolytic Species Isolated from A River Otter in Castril Natural Park, Granada, Spain.</title>
        <authorList>
            <person name="Rodriguez M."/>
            <person name="Reina J.C."/>
            <person name="Bejar V."/>
            <person name="Llamas I."/>
        </authorList>
    </citation>
    <scope>NUCLEOTIDE SEQUENCE [LARGE SCALE GENOMIC DNA]</scope>
    <source>
        <strain evidence="2 3">N10</strain>
    </source>
</reference>
<keyword evidence="1" id="KW-1133">Transmembrane helix</keyword>
<sequence>MKELGPVLVFSGLMLIGLGLFEKILMYITPAGNSNFNGIEGVTYRYIWSLSNVTLFIGGTVLLLAFLMYLFINEKKQ</sequence>
<feature type="transmembrane region" description="Helical" evidence="1">
    <location>
        <begin position="7"/>
        <end position="26"/>
    </location>
</feature>
<proteinExistence type="predicted"/>
<organism evidence="2 3">
    <name type="scientific">Paenibacillus lutrae</name>
    <dbReference type="NCBI Taxonomy" id="2078573"/>
    <lineage>
        <taxon>Bacteria</taxon>
        <taxon>Bacillati</taxon>
        <taxon>Bacillota</taxon>
        <taxon>Bacilli</taxon>
        <taxon>Bacillales</taxon>
        <taxon>Paenibacillaceae</taxon>
        <taxon>Paenibacillus</taxon>
    </lineage>
</organism>
<dbReference type="AlphaFoldDB" id="A0A7X3JYE3"/>
<keyword evidence="1" id="KW-0472">Membrane</keyword>
<feature type="transmembrane region" description="Helical" evidence="1">
    <location>
        <begin position="46"/>
        <end position="72"/>
    </location>
</feature>
<keyword evidence="1" id="KW-0812">Transmembrane</keyword>